<evidence type="ECO:0000259" key="3">
    <source>
        <dbReference type="SMART" id="SM00824"/>
    </source>
</evidence>
<protein>
    <recommendedName>
        <fullName evidence="3">Thioesterase TesA-like domain-containing protein</fullName>
    </recommendedName>
</protein>
<keyword evidence="5" id="KW-1185">Reference proteome</keyword>
<name>A0A0C5G5K2_9ACTN</name>
<dbReference type="AlphaFoldDB" id="A0A0C5G5K2"/>
<dbReference type="PANTHER" id="PTHR11487">
    <property type="entry name" value="THIOESTERASE"/>
    <property type="match status" value="1"/>
</dbReference>
<evidence type="ECO:0000256" key="1">
    <source>
        <dbReference type="ARBA" id="ARBA00007169"/>
    </source>
</evidence>
<sequence length="264" mass="27573">MTDSREHARWFRVFHPSPDHARPLVCFPHAGGAAGYYHRLSAALAPAVRVTGVQYPGRQDRLGEPAVTDLTALADTVAALLARRPGPPPVLFGHSMGALIAFEVAARLEHRHGLPPAGLVVSGMSAPHRCAAQARELADDTAAVEELLRLGGTDPEILADAEVRALVVSVLRGDYRAVRGYRPGSVPARLSCPLAAFTGLDDEIEADAVRAWSGHTTASFSLRGFPGGHFYLDGFPPAVTGAVREAVLGMTGAAPAAGSAAGRG</sequence>
<keyword evidence="2" id="KW-0378">Hydrolase</keyword>
<evidence type="ECO:0000256" key="2">
    <source>
        <dbReference type="ARBA" id="ARBA00022801"/>
    </source>
</evidence>
<gene>
    <name evidence="4" type="ORF">TU94_23020</name>
</gene>
<evidence type="ECO:0000313" key="5">
    <source>
        <dbReference type="Proteomes" id="UP000032234"/>
    </source>
</evidence>
<dbReference type="OrthoDB" id="8480037at2"/>
<proteinExistence type="inferred from homology"/>
<dbReference type="SUPFAM" id="SSF53474">
    <property type="entry name" value="alpha/beta-Hydrolases"/>
    <property type="match status" value="1"/>
</dbReference>
<dbReference type="GO" id="GO:0008610">
    <property type="term" value="P:lipid biosynthetic process"/>
    <property type="evidence" value="ECO:0007669"/>
    <property type="project" value="TreeGrafter"/>
</dbReference>
<feature type="domain" description="Thioesterase TesA-like" evidence="3">
    <location>
        <begin position="25"/>
        <end position="213"/>
    </location>
</feature>
<dbReference type="InterPro" id="IPR029058">
    <property type="entry name" value="AB_hydrolase_fold"/>
</dbReference>
<dbReference type="RefSeq" id="WP_044384108.1">
    <property type="nucleotide sequence ID" value="NZ_CP010849.1"/>
</dbReference>
<dbReference type="KEGG" id="scw:TU94_23020"/>
<reference evidence="4 5" key="1">
    <citation type="submission" date="2015-02" db="EMBL/GenBank/DDBJ databases">
        <title>Genome sequence of thermotolerant Streptomyces cyaneogriseus subsp. Noncyanogenus NMWT1, the producer of nematocidal antibiotics nemadectin.</title>
        <authorList>
            <person name="Wang H."/>
            <person name="Li C."/>
            <person name="Xiang W."/>
            <person name="Wang X."/>
        </authorList>
    </citation>
    <scope>NUCLEOTIDE SEQUENCE [LARGE SCALE GENOMIC DNA]</scope>
    <source>
        <strain evidence="4 5">NMWT 1</strain>
    </source>
</reference>
<dbReference type="Proteomes" id="UP000032234">
    <property type="component" value="Chromosome"/>
</dbReference>
<dbReference type="EMBL" id="CP010849">
    <property type="protein sequence ID" value="AJP03910.1"/>
    <property type="molecule type" value="Genomic_DNA"/>
</dbReference>
<dbReference type="SMART" id="SM00824">
    <property type="entry name" value="PKS_TE"/>
    <property type="match status" value="1"/>
</dbReference>
<dbReference type="HOGENOM" id="CLU_070456_1_2_11"/>
<comment type="similarity">
    <text evidence="1">Belongs to the thioesterase family.</text>
</comment>
<organism evidence="4 5">
    <name type="scientific">Streptomyces cyaneogriseus subsp. noncyanogenus</name>
    <dbReference type="NCBI Taxonomy" id="477245"/>
    <lineage>
        <taxon>Bacteria</taxon>
        <taxon>Bacillati</taxon>
        <taxon>Actinomycetota</taxon>
        <taxon>Actinomycetes</taxon>
        <taxon>Kitasatosporales</taxon>
        <taxon>Streptomycetaceae</taxon>
        <taxon>Streptomyces</taxon>
    </lineage>
</organism>
<dbReference type="InterPro" id="IPR020802">
    <property type="entry name" value="TesA-like"/>
</dbReference>
<dbReference type="Gene3D" id="3.40.50.1820">
    <property type="entry name" value="alpha/beta hydrolase"/>
    <property type="match status" value="1"/>
</dbReference>
<dbReference type="InterPro" id="IPR012223">
    <property type="entry name" value="TEII"/>
</dbReference>
<dbReference type="PATRIC" id="fig|477245.3.peg.4865"/>
<dbReference type="STRING" id="477245.TU94_23020"/>
<accession>A0A0C5G5K2</accession>
<dbReference type="GO" id="GO:0016787">
    <property type="term" value="F:hydrolase activity"/>
    <property type="evidence" value="ECO:0007669"/>
    <property type="project" value="UniProtKB-KW"/>
</dbReference>
<evidence type="ECO:0000313" key="4">
    <source>
        <dbReference type="EMBL" id="AJP03910.1"/>
    </source>
</evidence>
<dbReference type="PANTHER" id="PTHR11487:SF0">
    <property type="entry name" value="S-ACYL FATTY ACID SYNTHASE THIOESTERASE, MEDIUM CHAIN"/>
    <property type="match status" value="1"/>
</dbReference>
<dbReference type="InterPro" id="IPR001031">
    <property type="entry name" value="Thioesterase"/>
</dbReference>
<dbReference type="Pfam" id="PF00975">
    <property type="entry name" value="Thioesterase"/>
    <property type="match status" value="1"/>
</dbReference>